<evidence type="ECO:0000313" key="2">
    <source>
        <dbReference type="EMBL" id="MDV3664924.1"/>
    </source>
</evidence>
<accession>A0AAE4P325</accession>
<dbReference type="Pfam" id="PF08878">
    <property type="entry name" value="HamA"/>
    <property type="match status" value="1"/>
</dbReference>
<feature type="domain" description="Anti-bacteriophage protein A/HamA C-terminal" evidence="1">
    <location>
        <begin position="10"/>
        <end position="290"/>
    </location>
</feature>
<dbReference type="InterPro" id="IPR014976">
    <property type="entry name" value="AbpA_HamA_C"/>
</dbReference>
<reference evidence="2" key="1">
    <citation type="submission" date="2023-02" db="EMBL/GenBank/DDBJ databases">
        <title>Elizabethkingia anophelis draft genomes.</title>
        <authorList>
            <person name="Nicholson A.C."/>
            <person name="Whitney A.M."/>
            <person name="Humrighouse B.W."/>
            <person name="Villarma A."/>
            <person name="Bell M."/>
            <person name="Mcquiston J."/>
        </authorList>
    </citation>
    <scope>NUCLEOTIDE SEQUENCE</scope>
    <source>
        <strain evidence="2">B4955</strain>
    </source>
</reference>
<protein>
    <recommendedName>
        <fullName evidence="1">Anti-bacteriophage protein A/HamA C-terminal domain-containing protein</fullName>
    </recommendedName>
</protein>
<name>A0AAE4P325_9FLAO</name>
<sequence>MRKTLLDLIENTIIHQYDLPNSTAGISKTIFSIDDDKCFKTTNNNDFSEIIYNSIIEYSFNEFEIDGKDYDKLHYIALQTKLKYNPTADLKTKIKYGFLGEVILFSVLYTLFKSKPLIARGYFYNPLENSETKGYDSYHLIENAGQTELWFGEVKFHNNYKAGIRSVFKNIDKAISDNYLQTNVFSISNELNNLQWKGSKIETVIENWKENPHLSIIDEIKKHNMKLVYPVMLLYEEDGAGYDESIKNIPTHIQAEYSSTKYSLSIPYSIFFILIPMKDVKLIKEDVIKWIESKKPLMS</sequence>
<organism evidence="2 3">
    <name type="scientific">Elizabethkingia anophelis</name>
    <dbReference type="NCBI Taxonomy" id="1117645"/>
    <lineage>
        <taxon>Bacteria</taxon>
        <taxon>Pseudomonadati</taxon>
        <taxon>Bacteroidota</taxon>
        <taxon>Flavobacteriia</taxon>
        <taxon>Flavobacteriales</taxon>
        <taxon>Weeksellaceae</taxon>
        <taxon>Elizabethkingia</taxon>
    </lineage>
</organism>
<dbReference type="Proteomes" id="UP001189000">
    <property type="component" value="Unassembled WGS sequence"/>
</dbReference>
<dbReference type="AlphaFoldDB" id="A0AAE4P325"/>
<dbReference type="EMBL" id="NWGY01000013">
    <property type="protein sequence ID" value="MDV3664924.1"/>
    <property type="molecule type" value="Genomic_DNA"/>
</dbReference>
<gene>
    <name evidence="2" type="ORF">CMU51_12735</name>
</gene>
<comment type="caution">
    <text evidence="2">The sequence shown here is derived from an EMBL/GenBank/DDBJ whole genome shotgun (WGS) entry which is preliminary data.</text>
</comment>
<evidence type="ECO:0000313" key="3">
    <source>
        <dbReference type="Proteomes" id="UP001189000"/>
    </source>
</evidence>
<proteinExistence type="predicted"/>
<evidence type="ECO:0000259" key="1">
    <source>
        <dbReference type="Pfam" id="PF08878"/>
    </source>
</evidence>